<dbReference type="SMART" id="SM00387">
    <property type="entry name" value="HATPase_c"/>
    <property type="match status" value="1"/>
</dbReference>
<dbReference type="InterPro" id="IPR003594">
    <property type="entry name" value="HATPase_dom"/>
</dbReference>
<protein>
    <recommendedName>
        <fullName evidence="2">histidine kinase</fullName>
        <ecNumber evidence="2">2.7.13.3</ecNumber>
    </recommendedName>
</protein>
<keyword evidence="7" id="KW-0472">Membrane</keyword>
<dbReference type="PRINTS" id="PR00344">
    <property type="entry name" value="BCTRLSENSOR"/>
</dbReference>
<evidence type="ECO:0000256" key="3">
    <source>
        <dbReference type="ARBA" id="ARBA00022553"/>
    </source>
</evidence>
<comment type="caution">
    <text evidence="9">The sequence shown here is derived from an EMBL/GenBank/DDBJ whole genome shotgun (WGS) entry which is preliminary data.</text>
</comment>
<dbReference type="Gene3D" id="3.30.565.10">
    <property type="entry name" value="Histidine kinase-like ATPase, C-terminal domain"/>
    <property type="match status" value="1"/>
</dbReference>
<dbReference type="Proteomes" id="UP000618591">
    <property type="component" value="Unassembled WGS sequence"/>
</dbReference>
<evidence type="ECO:0000256" key="5">
    <source>
        <dbReference type="ARBA" id="ARBA00022777"/>
    </source>
</evidence>
<dbReference type="InterPro" id="IPR005467">
    <property type="entry name" value="His_kinase_dom"/>
</dbReference>
<reference evidence="10" key="1">
    <citation type="journal article" date="2019" name="Int. J. Syst. Evol. Microbiol.">
        <title>The Global Catalogue of Microorganisms (GCM) 10K type strain sequencing project: providing services to taxonomists for standard genome sequencing and annotation.</title>
        <authorList>
            <consortium name="The Broad Institute Genomics Platform"/>
            <consortium name="The Broad Institute Genome Sequencing Center for Infectious Disease"/>
            <person name="Wu L."/>
            <person name="Ma J."/>
        </authorList>
    </citation>
    <scope>NUCLEOTIDE SEQUENCE [LARGE SCALE GENOMIC DNA]</scope>
    <source>
        <strain evidence="10">CGMCC 1.10106</strain>
    </source>
</reference>
<dbReference type="PANTHER" id="PTHR43711:SF1">
    <property type="entry name" value="HISTIDINE KINASE 1"/>
    <property type="match status" value="1"/>
</dbReference>
<keyword evidence="10" id="KW-1185">Reference proteome</keyword>
<dbReference type="SUPFAM" id="SSF55785">
    <property type="entry name" value="PYP-like sensor domain (PAS domain)"/>
    <property type="match status" value="2"/>
</dbReference>
<keyword evidence="7" id="KW-0812">Transmembrane</keyword>
<keyword evidence="4" id="KW-0808">Transferase</keyword>
<dbReference type="CDD" id="cd00075">
    <property type="entry name" value="HATPase"/>
    <property type="match status" value="1"/>
</dbReference>
<dbReference type="PROSITE" id="PS50109">
    <property type="entry name" value="HIS_KIN"/>
    <property type="match status" value="1"/>
</dbReference>
<organism evidence="9 10">
    <name type="scientific">Sphingomonas psychrolutea</name>
    <dbReference type="NCBI Taxonomy" id="1259676"/>
    <lineage>
        <taxon>Bacteria</taxon>
        <taxon>Pseudomonadati</taxon>
        <taxon>Pseudomonadota</taxon>
        <taxon>Alphaproteobacteria</taxon>
        <taxon>Sphingomonadales</taxon>
        <taxon>Sphingomonadaceae</taxon>
        <taxon>Sphingomonas</taxon>
    </lineage>
</organism>
<evidence type="ECO:0000256" key="4">
    <source>
        <dbReference type="ARBA" id="ARBA00022679"/>
    </source>
</evidence>
<sequence length="792" mass="85152">MTPGSPVSFALIGVALAILIAVAVWILYTGLRARREAVEAFAANTRLEAMLASAPALALLVRADGRVECPPRLADWLGLTTTPRYLADLTTTMSTIASGAGGGLSLEDAAALSADIAAAQKSGRPFSRAVRAQGSARALMLRGARAARDVQAPGGVIIWVFDATESEAEIARLDAAVAEVTTYYEELSGVIQAAPMPMWYRGADLRLAMVNSHYVAAVEGASEADVIARGLELVEGSGVGGPLASAVLARDAKAVQSQAMPATIRGERRMLRVYDAPLSTGGVAGFAIDIEDLEQARARLKRFDDAQRAMLDRLSAGVVQFASDRSLVFCNQPFRRLFAMKSEWLADRPEFDRVLERMRETQRLPEVRDFPGWKAERRDWFLAAGGGQEEEWHLPGGVHLRVVAQPLPDGGLLLIFEDRTEQVQLASARDTLLRVRTATFENLYEALGVFAADGRLQLWNNKFRIVWGFDEAFLATHPRVDALAEVAAQQLANPARAVLIGDLVRAATVERQQRGGRAAFKDGRHFEFAAVPLPDGNGLFTMLDISDSRRIETALRDRNEALEAADRIKTAFVATMSYELRTPLTSISGFAEMLNEGYAGKLSKTASGYVEAILESVERLGMLVDEVLDLTQAEGKEPVLEMLEVELDTVARAAADTVAPLAKKRGLDFAVEIHASTGATKGDAKRLQQVVEHLLRHAVAGASEGGCILLHTDGTAAAARIVVSDDGAGMSAESVARAFDRFGQPGITRSGERALGLGLPLAKQFVEAHGGTIALVSERGQGTLLTVTLPRR</sequence>
<keyword evidence="3" id="KW-0597">Phosphoprotein</keyword>
<evidence type="ECO:0000313" key="9">
    <source>
        <dbReference type="EMBL" id="GGA39582.1"/>
    </source>
</evidence>
<dbReference type="InterPro" id="IPR036097">
    <property type="entry name" value="HisK_dim/P_sf"/>
</dbReference>
<keyword evidence="5 9" id="KW-0418">Kinase</keyword>
<dbReference type="Gene3D" id="3.30.450.20">
    <property type="entry name" value="PAS domain"/>
    <property type="match status" value="2"/>
</dbReference>
<dbReference type="PANTHER" id="PTHR43711">
    <property type="entry name" value="TWO-COMPONENT HISTIDINE KINASE"/>
    <property type="match status" value="1"/>
</dbReference>
<evidence type="ECO:0000256" key="2">
    <source>
        <dbReference type="ARBA" id="ARBA00012438"/>
    </source>
</evidence>
<dbReference type="SMART" id="SM00388">
    <property type="entry name" value="HisKA"/>
    <property type="match status" value="1"/>
</dbReference>
<gene>
    <name evidence="9" type="ORF">GCM10011395_07310</name>
</gene>
<dbReference type="InterPro" id="IPR050736">
    <property type="entry name" value="Sensor_HK_Regulatory"/>
</dbReference>
<evidence type="ECO:0000256" key="7">
    <source>
        <dbReference type="SAM" id="Phobius"/>
    </source>
</evidence>
<comment type="catalytic activity">
    <reaction evidence="1">
        <text>ATP + protein L-histidine = ADP + protein N-phospho-L-histidine.</text>
        <dbReference type="EC" id="2.7.13.3"/>
    </reaction>
</comment>
<accession>A0ABQ1G9V5</accession>
<feature type="transmembrane region" description="Helical" evidence="7">
    <location>
        <begin position="6"/>
        <end position="28"/>
    </location>
</feature>
<dbReference type="InterPro" id="IPR035965">
    <property type="entry name" value="PAS-like_dom_sf"/>
</dbReference>
<evidence type="ECO:0000259" key="8">
    <source>
        <dbReference type="PROSITE" id="PS50109"/>
    </source>
</evidence>
<name>A0ABQ1G9V5_9SPHN</name>
<dbReference type="GO" id="GO:0016301">
    <property type="term" value="F:kinase activity"/>
    <property type="evidence" value="ECO:0007669"/>
    <property type="project" value="UniProtKB-KW"/>
</dbReference>
<dbReference type="SUPFAM" id="SSF47384">
    <property type="entry name" value="Homodimeric domain of signal transducing histidine kinase"/>
    <property type="match status" value="1"/>
</dbReference>
<dbReference type="EMBL" id="BMDW01000003">
    <property type="protein sequence ID" value="GGA39582.1"/>
    <property type="molecule type" value="Genomic_DNA"/>
</dbReference>
<dbReference type="SUPFAM" id="SSF55874">
    <property type="entry name" value="ATPase domain of HSP90 chaperone/DNA topoisomerase II/histidine kinase"/>
    <property type="match status" value="1"/>
</dbReference>
<keyword evidence="7" id="KW-1133">Transmembrane helix</keyword>
<proteinExistence type="predicted"/>
<dbReference type="EC" id="2.7.13.3" evidence="2"/>
<dbReference type="Gene3D" id="1.10.287.130">
    <property type="match status" value="1"/>
</dbReference>
<dbReference type="Pfam" id="PF00512">
    <property type="entry name" value="HisKA"/>
    <property type="match status" value="1"/>
</dbReference>
<dbReference type="InterPro" id="IPR004358">
    <property type="entry name" value="Sig_transdc_His_kin-like_C"/>
</dbReference>
<dbReference type="InterPro" id="IPR036890">
    <property type="entry name" value="HATPase_C_sf"/>
</dbReference>
<feature type="domain" description="Histidine kinase" evidence="8">
    <location>
        <begin position="575"/>
        <end position="792"/>
    </location>
</feature>
<evidence type="ECO:0000256" key="1">
    <source>
        <dbReference type="ARBA" id="ARBA00000085"/>
    </source>
</evidence>
<evidence type="ECO:0000256" key="6">
    <source>
        <dbReference type="ARBA" id="ARBA00023012"/>
    </source>
</evidence>
<dbReference type="Pfam" id="PF12860">
    <property type="entry name" value="PAS_7"/>
    <property type="match status" value="2"/>
</dbReference>
<keyword evidence="6" id="KW-0902">Two-component regulatory system</keyword>
<dbReference type="RefSeq" id="WP_188445505.1">
    <property type="nucleotide sequence ID" value="NZ_BMDW01000003.1"/>
</dbReference>
<dbReference type="InterPro" id="IPR003661">
    <property type="entry name" value="HisK_dim/P_dom"/>
</dbReference>
<evidence type="ECO:0000313" key="10">
    <source>
        <dbReference type="Proteomes" id="UP000618591"/>
    </source>
</evidence>
<dbReference type="CDD" id="cd00082">
    <property type="entry name" value="HisKA"/>
    <property type="match status" value="1"/>
</dbReference>
<dbReference type="Pfam" id="PF02518">
    <property type="entry name" value="HATPase_c"/>
    <property type="match status" value="1"/>
</dbReference>